<gene>
    <name evidence="1" type="ORF">WDS16_00735</name>
</gene>
<dbReference type="EMBL" id="CP147846">
    <property type="protein sequence ID" value="WXG69131.1"/>
    <property type="molecule type" value="Genomic_DNA"/>
</dbReference>
<name>A0ABZ2PN31_9NOCA</name>
<keyword evidence="2" id="KW-1185">Reference proteome</keyword>
<protein>
    <submittedName>
        <fullName evidence="1">Uncharacterized protein</fullName>
    </submittedName>
</protein>
<sequence length="119" mass="13969">MHTYFMPDTSSNLVIGIEEVGARQWWKALLATLSSQSGAAYMRFVGVVGKEPRYFSATFPVPRTWGFLSPRDEWAADMRQSLREIEKQVENDGWRLLSRSEDPWRLEYTREDNQFPYEV</sequence>
<evidence type="ECO:0000313" key="2">
    <source>
        <dbReference type="Proteomes" id="UP001432000"/>
    </source>
</evidence>
<proteinExistence type="predicted"/>
<reference evidence="1 2" key="1">
    <citation type="submission" date="2024-03" db="EMBL/GenBank/DDBJ databases">
        <title>Natural products discovery in diverse microorganisms through a two-stage MS feature dereplication strategy.</title>
        <authorList>
            <person name="Zhang R."/>
        </authorList>
    </citation>
    <scope>NUCLEOTIDE SEQUENCE [LARGE SCALE GENOMIC DNA]</scope>
    <source>
        <strain evidence="1 2">18930</strain>
    </source>
</reference>
<dbReference type="RefSeq" id="WP_338889752.1">
    <property type="nucleotide sequence ID" value="NZ_CP147846.1"/>
</dbReference>
<accession>A0ABZ2PN31</accession>
<organism evidence="1 2">
    <name type="scientific">Rhodococcus sovatensis</name>
    <dbReference type="NCBI Taxonomy" id="1805840"/>
    <lineage>
        <taxon>Bacteria</taxon>
        <taxon>Bacillati</taxon>
        <taxon>Actinomycetota</taxon>
        <taxon>Actinomycetes</taxon>
        <taxon>Mycobacteriales</taxon>
        <taxon>Nocardiaceae</taxon>
        <taxon>Rhodococcus</taxon>
    </lineage>
</organism>
<dbReference type="Proteomes" id="UP001432000">
    <property type="component" value="Chromosome"/>
</dbReference>
<evidence type="ECO:0000313" key="1">
    <source>
        <dbReference type="EMBL" id="WXG69131.1"/>
    </source>
</evidence>